<dbReference type="PANTHER" id="PTHR43318:SF1">
    <property type="entry name" value="POLYSACCHARIDE BIOSYNTHESIS PROTEIN EPSC-RELATED"/>
    <property type="match status" value="1"/>
</dbReference>
<evidence type="ECO:0000313" key="3">
    <source>
        <dbReference type="EMBL" id="MDQ0255341.1"/>
    </source>
</evidence>
<comment type="similarity">
    <text evidence="1">Belongs to the polysaccharide synthase family.</text>
</comment>
<dbReference type="Proteomes" id="UP001230005">
    <property type="component" value="Unassembled WGS sequence"/>
</dbReference>
<dbReference type="SUPFAM" id="SSF51735">
    <property type="entry name" value="NAD(P)-binding Rossmann-fold domains"/>
    <property type="match status" value="2"/>
</dbReference>
<name>A0ABT9ZX76_9BACI</name>
<protein>
    <submittedName>
        <fullName evidence="3">FlaA1/EpsC-like NDP-sugar epimerase</fullName>
    </submittedName>
</protein>
<evidence type="ECO:0000313" key="4">
    <source>
        <dbReference type="Proteomes" id="UP001230005"/>
    </source>
</evidence>
<reference evidence="3 4" key="1">
    <citation type="submission" date="2023-07" db="EMBL/GenBank/DDBJ databases">
        <title>Genomic Encyclopedia of Type Strains, Phase IV (KMG-IV): sequencing the most valuable type-strain genomes for metagenomic binning, comparative biology and taxonomic classification.</title>
        <authorList>
            <person name="Goeker M."/>
        </authorList>
    </citation>
    <scope>NUCLEOTIDE SEQUENCE [LARGE SCALE GENOMIC DNA]</scope>
    <source>
        <strain evidence="3 4">DSM 9768</strain>
    </source>
</reference>
<dbReference type="EMBL" id="JAUSUG010000010">
    <property type="protein sequence ID" value="MDQ0255341.1"/>
    <property type="molecule type" value="Genomic_DNA"/>
</dbReference>
<dbReference type="InterPro" id="IPR003869">
    <property type="entry name" value="Polysac_CapD-like"/>
</dbReference>
<feature type="domain" description="Polysaccharide biosynthesis protein CapD-like" evidence="2">
    <location>
        <begin position="147"/>
        <end position="429"/>
    </location>
</feature>
<sequence length="473" mass="52830">MSLRKRALIIGAGEAGSMVVKQLIQSNEAEFYPIGFVDDDHKKQKLEVSGFPVLGRRTDIPNIVKKYDISTIIVAIPSAPKSQIKEIVHICKQTKAHIQILPRLQDLIHGRISVKEIRGVDVKDLLGRDMVKHRIDQLNNYLQDRVVLVTGAGGSIGSELAYQVAQCDPKMVLLLGHGENSIQKTETKLNESMPRVTTVSLIVDIQDQMLIDDVFNRFRPEVVFHAAAHKHVPLMEKNEVAAIKNNVFGTKIVAEAADRYEVKRFVFISTDKAVNPVNIMGMTKRLGELLIQQLAAKSSTKFSIVRFGNVLESRGSVVPIFKRQIAMGGPVTVTHPDMVRYFMTIPEAVQLVLEAGSLSSGGEIFVLNMGEPVKIVDLAKTLIRLSGYEPDYDIKIEYTGIRPGEKLSESLFYNDERSIPSKHPDISIASTMSINYTQFQRELKKLEVSLKNSSDDFRNTLLRIIQNVSSTRV</sequence>
<dbReference type="InterPro" id="IPR036291">
    <property type="entry name" value="NAD(P)-bd_dom_sf"/>
</dbReference>
<dbReference type="Pfam" id="PF02719">
    <property type="entry name" value="Polysacc_synt_2"/>
    <property type="match status" value="1"/>
</dbReference>
<dbReference type="InterPro" id="IPR051203">
    <property type="entry name" value="Polysaccharide_Synthase-Rel"/>
</dbReference>
<organism evidence="3 4">
    <name type="scientific">Evansella vedderi</name>
    <dbReference type="NCBI Taxonomy" id="38282"/>
    <lineage>
        <taxon>Bacteria</taxon>
        <taxon>Bacillati</taxon>
        <taxon>Bacillota</taxon>
        <taxon>Bacilli</taxon>
        <taxon>Bacillales</taxon>
        <taxon>Bacillaceae</taxon>
        <taxon>Evansella</taxon>
    </lineage>
</organism>
<dbReference type="CDD" id="cd05237">
    <property type="entry name" value="UDP_invert_4-6DH_SDR_e"/>
    <property type="match status" value="1"/>
</dbReference>
<dbReference type="Pfam" id="PF13727">
    <property type="entry name" value="CoA_binding_3"/>
    <property type="match status" value="1"/>
</dbReference>
<evidence type="ECO:0000256" key="1">
    <source>
        <dbReference type="ARBA" id="ARBA00007430"/>
    </source>
</evidence>
<gene>
    <name evidence="3" type="ORF">J2S74_002723</name>
</gene>
<keyword evidence="4" id="KW-1185">Reference proteome</keyword>
<dbReference type="Gene3D" id="3.40.50.720">
    <property type="entry name" value="NAD(P)-binding Rossmann-like Domain"/>
    <property type="match status" value="2"/>
</dbReference>
<accession>A0ABT9ZX76</accession>
<proteinExistence type="inferred from homology"/>
<dbReference type="PANTHER" id="PTHR43318">
    <property type="entry name" value="UDP-N-ACETYLGLUCOSAMINE 4,6-DEHYDRATASE"/>
    <property type="match status" value="1"/>
</dbReference>
<evidence type="ECO:0000259" key="2">
    <source>
        <dbReference type="Pfam" id="PF02719"/>
    </source>
</evidence>
<comment type="caution">
    <text evidence="3">The sequence shown here is derived from an EMBL/GenBank/DDBJ whole genome shotgun (WGS) entry which is preliminary data.</text>
</comment>